<dbReference type="Proteomes" id="UP000663842">
    <property type="component" value="Unassembled WGS sequence"/>
</dbReference>
<comment type="caution">
    <text evidence="1">The sequence shown here is derived from an EMBL/GenBank/DDBJ whole genome shotgun (WGS) entry which is preliminary data.</text>
</comment>
<gene>
    <name evidence="1" type="ORF">UXM345_LOCUS35998</name>
</gene>
<organism evidence="1 2">
    <name type="scientific">Rotaria magnacalcarata</name>
    <dbReference type="NCBI Taxonomy" id="392030"/>
    <lineage>
        <taxon>Eukaryota</taxon>
        <taxon>Metazoa</taxon>
        <taxon>Spiralia</taxon>
        <taxon>Gnathifera</taxon>
        <taxon>Rotifera</taxon>
        <taxon>Eurotatoria</taxon>
        <taxon>Bdelloidea</taxon>
        <taxon>Philodinida</taxon>
        <taxon>Philodinidae</taxon>
        <taxon>Rotaria</taxon>
    </lineage>
</organism>
<proteinExistence type="predicted"/>
<name>A0A820L2L2_9BILA</name>
<dbReference type="EMBL" id="CAJOBF010015876">
    <property type="protein sequence ID" value="CAF4350856.1"/>
    <property type="molecule type" value="Genomic_DNA"/>
</dbReference>
<sequence>MIIEQTQYLDELLRPLFNNLSVSTRFLNSDDFIYKLRYFAIKLDSLLPKTQFVTFKIHDLYDNVTHAGLLQALYAFHAHSLVSTRHKRLSNDAIHELTAIVLRNNFFSYDDKIYRFTKGSPLNLPLTDLLGDIYLYDWQFPLVRQLRLNDLFYGRYHNIGLMTWYGPIEQLQTILDELEQLLPSGAQLTSFIATTVHFMDCLIDNQRDFEDERIYIEAIFHANGYSLDFVEYHWRQFLKRFNFSHVELTDLNRYKYSSLRTELFSRIMARKREREEANLLETNQKMIQLHYLFDWGSRCEFNEKFQRLWLTILNEDLIFKQYGLKIQLNSKHCYSSNILLARSITY</sequence>
<evidence type="ECO:0000313" key="1">
    <source>
        <dbReference type="EMBL" id="CAF4350856.1"/>
    </source>
</evidence>
<reference evidence="1" key="1">
    <citation type="submission" date="2021-02" db="EMBL/GenBank/DDBJ databases">
        <authorList>
            <person name="Nowell W R."/>
        </authorList>
    </citation>
    <scope>NUCLEOTIDE SEQUENCE</scope>
</reference>
<evidence type="ECO:0000313" key="2">
    <source>
        <dbReference type="Proteomes" id="UP000663842"/>
    </source>
</evidence>
<accession>A0A820L2L2</accession>
<dbReference type="AlphaFoldDB" id="A0A820L2L2"/>
<protein>
    <submittedName>
        <fullName evidence="1">Uncharacterized protein</fullName>
    </submittedName>
</protein>